<dbReference type="InterPro" id="IPR050855">
    <property type="entry name" value="NDM-1-like"/>
</dbReference>
<dbReference type="Proteomes" id="UP001596990">
    <property type="component" value="Unassembled WGS sequence"/>
</dbReference>
<dbReference type="CDD" id="cd16282">
    <property type="entry name" value="metallo-hydrolase-like_MBL-fold"/>
    <property type="match status" value="1"/>
</dbReference>
<gene>
    <name evidence="2" type="ORF">ACFQ2J_05455</name>
</gene>
<dbReference type="PANTHER" id="PTHR42951">
    <property type="entry name" value="METALLO-BETA-LACTAMASE DOMAIN-CONTAINING"/>
    <property type="match status" value="1"/>
</dbReference>
<protein>
    <submittedName>
        <fullName evidence="2">MBL fold metallo-hydrolase</fullName>
    </submittedName>
</protein>
<proteinExistence type="predicted"/>
<dbReference type="RefSeq" id="WP_386057301.1">
    <property type="nucleotide sequence ID" value="NZ_JBHTKL010000001.1"/>
</dbReference>
<organism evidence="2 3">
    <name type="scientific">Thalassobacillus hwangdonensis</name>
    <dbReference type="NCBI Taxonomy" id="546108"/>
    <lineage>
        <taxon>Bacteria</taxon>
        <taxon>Bacillati</taxon>
        <taxon>Bacillota</taxon>
        <taxon>Bacilli</taxon>
        <taxon>Bacillales</taxon>
        <taxon>Bacillaceae</taxon>
        <taxon>Thalassobacillus</taxon>
    </lineage>
</organism>
<dbReference type="Gene3D" id="3.60.15.10">
    <property type="entry name" value="Ribonuclease Z/Hydroxyacylglutathione hydrolase-like"/>
    <property type="match status" value="1"/>
</dbReference>
<dbReference type="SUPFAM" id="SSF56281">
    <property type="entry name" value="Metallo-hydrolase/oxidoreductase"/>
    <property type="match status" value="1"/>
</dbReference>
<dbReference type="InterPro" id="IPR036866">
    <property type="entry name" value="RibonucZ/Hydroxyglut_hydro"/>
</dbReference>
<dbReference type="InterPro" id="IPR001279">
    <property type="entry name" value="Metallo-B-lactamas"/>
</dbReference>
<evidence type="ECO:0000259" key="1">
    <source>
        <dbReference type="SMART" id="SM00849"/>
    </source>
</evidence>
<feature type="domain" description="Metallo-beta-lactamase" evidence="1">
    <location>
        <begin position="29"/>
        <end position="240"/>
    </location>
</feature>
<reference evidence="3" key="1">
    <citation type="journal article" date="2019" name="Int. J. Syst. Evol. Microbiol.">
        <title>The Global Catalogue of Microorganisms (GCM) 10K type strain sequencing project: providing services to taxonomists for standard genome sequencing and annotation.</title>
        <authorList>
            <consortium name="The Broad Institute Genomics Platform"/>
            <consortium name="The Broad Institute Genome Sequencing Center for Infectious Disease"/>
            <person name="Wu L."/>
            <person name="Ma J."/>
        </authorList>
    </citation>
    <scope>NUCLEOTIDE SEQUENCE [LARGE SCALE GENOMIC DNA]</scope>
    <source>
        <strain evidence="3">CCUG 56607</strain>
    </source>
</reference>
<dbReference type="Pfam" id="PF00753">
    <property type="entry name" value="Lactamase_B"/>
    <property type="match status" value="1"/>
</dbReference>
<dbReference type="PANTHER" id="PTHR42951:SF20">
    <property type="entry name" value="BETA LACTAMASE"/>
    <property type="match status" value="1"/>
</dbReference>
<evidence type="ECO:0000313" key="3">
    <source>
        <dbReference type="Proteomes" id="UP001596990"/>
    </source>
</evidence>
<dbReference type="SMART" id="SM00849">
    <property type="entry name" value="Lactamase_B"/>
    <property type="match status" value="1"/>
</dbReference>
<comment type="caution">
    <text evidence="2">The sequence shown here is derived from an EMBL/GenBank/DDBJ whole genome shotgun (WGS) entry which is preliminary data.</text>
</comment>
<evidence type="ECO:0000313" key="2">
    <source>
        <dbReference type="EMBL" id="MFD1018645.1"/>
    </source>
</evidence>
<sequence length="296" mass="33522">MDYKSRHFNLHKVEKGIYAAIAKEGGGAVANAGIIDLGDKTIIFDTFNTPQAAEDLRKAAESICKSPISYVVNSHYHGDHVRGNQVFNDATIVSSTITFEKMEEIHPERIRNQKNDLAGLEKYIETLEEKNDQSFGSQISFLKEIRKSLPDLELVLPTKTFKESFKIVGSERNARLVTYGRAHSYCDAVLFVEGVQVVFTGDLLFVEGHPTFFEESDLDLWLEKLKFLESEDIKSFVPGHGEIGTKDDVLTMITYMNDVKTVASTPSLNNEMLQKYKEWGEQGWEKNVKLILEKMD</sequence>
<accession>A0ABW3KYB1</accession>
<keyword evidence="3" id="KW-1185">Reference proteome</keyword>
<dbReference type="EMBL" id="JBHTKL010000001">
    <property type="protein sequence ID" value="MFD1018645.1"/>
    <property type="molecule type" value="Genomic_DNA"/>
</dbReference>
<name>A0ABW3KYB1_9BACI</name>